<protein>
    <submittedName>
        <fullName evidence="2">Uncharacterized protein</fullName>
    </submittedName>
</protein>
<name>A0AAV7X202_PLEWA</name>
<feature type="compositionally biased region" description="Polar residues" evidence="1">
    <location>
        <begin position="1"/>
        <end position="10"/>
    </location>
</feature>
<evidence type="ECO:0000256" key="1">
    <source>
        <dbReference type="SAM" id="MobiDB-lite"/>
    </source>
</evidence>
<sequence>MGTNKGSRSLLQALRSSGRRSLGVELRRPRPPRRHRQNASATQTRRLLAVNRVHPSSPASRSCILWGTVQVAVPPAGYAGARPREWIAAGSWGGGRRSRARPGGSQFLSQQPGVRISA</sequence>
<proteinExistence type="predicted"/>
<feature type="region of interest" description="Disordered" evidence="1">
    <location>
        <begin position="90"/>
        <end position="118"/>
    </location>
</feature>
<feature type="region of interest" description="Disordered" evidence="1">
    <location>
        <begin position="1"/>
        <end position="43"/>
    </location>
</feature>
<accession>A0AAV7X202</accession>
<evidence type="ECO:0000313" key="2">
    <source>
        <dbReference type="EMBL" id="KAJ1219191.1"/>
    </source>
</evidence>
<gene>
    <name evidence="2" type="ORF">NDU88_006762</name>
</gene>
<dbReference type="EMBL" id="JANPWB010000001">
    <property type="protein sequence ID" value="KAJ1219191.1"/>
    <property type="molecule type" value="Genomic_DNA"/>
</dbReference>
<keyword evidence="3" id="KW-1185">Reference proteome</keyword>
<dbReference type="Proteomes" id="UP001066276">
    <property type="component" value="Chromosome 1_1"/>
</dbReference>
<reference evidence="2" key="1">
    <citation type="journal article" date="2022" name="bioRxiv">
        <title>Sequencing and chromosome-scale assembly of the giantPleurodeles waltlgenome.</title>
        <authorList>
            <person name="Brown T."/>
            <person name="Elewa A."/>
            <person name="Iarovenko S."/>
            <person name="Subramanian E."/>
            <person name="Araus A.J."/>
            <person name="Petzold A."/>
            <person name="Susuki M."/>
            <person name="Suzuki K.-i.T."/>
            <person name="Hayashi T."/>
            <person name="Toyoda A."/>
            <person name="Oliveira C."/>
            <person name="Osipova E."/>
            <person name="Leigh N.D."/>
            <person name="Simon A."/>
            <person name="Yun M.H."/>
        </authorList>
    </citation>
    <scope>NUCLEOTIDE SEQUENCE</scope>
    <source>
        <strain evidence="2">20211129_DDA</strain>
        <tissue evidence="2">Liver</tissue>
    </source>
</reference>
<comment type="caution">
    <text evidence="2">The sequence shown here is derived from an EMBL/GenBank/DDBJ whole genome shotgun (WGS) entry which is preliminary data.</text>
</comment>
<evidence type="ECO:0000313" key="3">
    <source>
        <dbReference type="Proteomes" id="UP001066276"/>
    </source>
</evidence>
<organism evidence="2 3">
    <name type="scientific">Pleurodeles waltl</name>
    <name type="common">Iberian ribbed newt</name>
    <dbReference type="NCBI Taxonomy" id="8319"/>
    <lineage>
        <taxon>Eukaryota</taxon>
        <taxon>Metazoa</taxon>
        <taxon>Chordata</taxon>
        <taxon>Craniata</taxon>
        <taxon>Vertebrata</taxon>
        <taxon>Euteleostomi</taxon>
        <taxon>Amphibia</taxon>
        <taxon>Batrachia</taxon>
        <taxon>Caudata</taxon>
        <taxon>Salamandroidea</taxon>
        <taxon>Salamandridae</taxon>
        <taxon>Pleurodelinae</taxon>
        <taxon>Pleurodeles</taxon>
    </lineage>
</organism>
<dbReference type="AlphaFoldDB" id="A0AAV7X202"/>